<dbReference type="GO" id="GO:0005634">
    <property type="term" value="C:nucleus"/>
    <property type="evidence" value="ECO:0007669"/>
    <property type="project" value="UniProtKB-SubCell"/>
</dbReference>
<sequence length="832" mass="91990">MALCFNPMCKQPVTERSGRGWRCETGQFADLCPRCASAYEDGNFCEVFHLTASGWRCCECCGKQIHCGCVVSRHMFILLDAGGIKCMACVKKSSVLTPNPAWPPPLYYHGSSPDEVKDLLVKNWSSIVGSGPVPWREAPSWFNKNTSKVELNLKIPSQVEVLGGIDRLYAHKGAPNCSLDKNKKWESSGRITNGSPSGGALENVGNDVSGSKYEEQPTTNPNVTPQSNISILEPSTQTSHFCPGLNPEFIREITEKDKVSGINACVIPPPAINNFFPSSSGVESNSRAQTHNGNPRGGGEAQSQLPLSNGPRITNQELQAISGHPRTAVTFLFEKTLSASDAGRMSRLVLPKKCAEAYLPEISNPEGIPLMMKDMKGNEWMFHFRFWPNNNSRMYLLEGVTPCIQSMQLVAGDTVTFCRLEPEGTLVMGGRKSSTPPGNQSKESINTGNELSTHREVTTRASRPGESFSAPIHVEDNMISSSLLTTSQANSADPKNKWTEADNFKTAKNDVPGGEIFLSKKKNSTFGSNSKRLRMGNNQIIELEITLKEVQGLLRPPSDYAPQIVIIDGNEIAEFEEPPVIGRPTILATDCVGRKFQWAQCEDCCKWRRIPSDILLPSRWTCYKNSWDPERSLCSVAQELIPEELEDLLITAKKQKFKKQDEPDSVDALEGLNELANLAIHEKGGILPLSRTTSKHPRHRPGCTCIVCIQSPGGKGPKHRQTCTCNACVTIKRRFQTIMSKHEMKQTEDKRQKLQQPEDILRCSDNGNCSSSHDAVTNDGSGHDSYKMKYFESPFKRQIDLNVQPEGEEDLSPFSNSGSMMRLLQNATGRFL</sequence>
<dbReference type="Pfam" id="PF25813">
    <property type="entry name" value="zf_VAL1_N"/>
    <property type="match status" value="1"/>
</dbReference>
<dbReference type="Gene3D" id="3.30.40.100">
    <property type="match status" value="1"/>
</dbReference>
<dbReference type="EMBL" id="CP093343">
    <property type="protein sequence ID" value="WOG85225.1"/>
    <property type="molecule type" value="Genomic_DNA"/>
</dbReference>
<accession>A0AAF0WBZ2</accession>
<keyword evidence="3" id="KW-0863">Zinc-finger</keyword>
<evidence type="ECO:0000256" key="2">
    <source>
        <dbReference type="ARBA" id="ARBA00022723"/>
    </source>
</evidence>
<dbReference type="Pfam" id="PF07496">
    <property type="entry name" value="zf-CW"/>
    <property type="match status" value="1"/>
</dbReference>
<dbReference type="KEGG" id="dcr:108208979"/>
<feature type="compositionally biased region" description="Polar residues" evidence="9">
    <location>
        <begin position="277"/>
        <end position="293"/>
    </location>
</feature>
<name>A0AAF0WBZ2_DAUCS</name>
<evidence type="ECO:0000313" key="12">
    <source>
        <dbReference type="EMBL" id="WOG85225.1"/>
    </source>
</evidence>
<proteinExistence type="predicted"/>
<evidence type="ECO:0000256" key="8">
    <source>
        <dbReference type="ARBA" id="ARBA00023242"/>
    </source>
</evidence>
<feature type="compositionally biased region" description="Polar residues" evidence="9">
    <location>
        <begin position="216"/>
        <end position="227"/>
    </location>
</feature>
<evidence type="ECO:0000259" key="10">
    <source>
        <dbReference type="PROSITE" id="PS50863"/>
    </source>
</evidence>
<feature type="region of interest" description="Disordered" evidence="9">
    <location>
        <begin position="277"/>
        <end position="311"/>
    </location>
</feature>
<dbReference type="PANTHER" id="PTHR46245">
    <property type="entry name" value="B3 DOMAIN-CONTAINING PROTEIN OS07G0563300"/>
    <property type="match status" value="1"/>
</dbReference>
<dbReference type="GO" id="GO:0003677">
    <property type="term" value="F:DNA binding"/>
    <property type="evidence" value="ECO:0007669"/>
    <property type="project" value="UniProtKB-KW"/>
</dbReference>
<dbReference type="PROSITE" id="PS51050">
    <property type="entry name" value="ZF_CW"/>
    <property type="match status" value="1"/>
</dbReference>
<keyword evidence="4" id="KW-0862">Zinc</keyword>
<evidence type="ECO:0000256" key="7">
    <source>
        <dbReference type="ARBA" id="ARBA00023163"/>
    </source>
</evidence>
<evidence type="ECO:0000256" key="6">
    <source>
        <dbReference type="ARBA" id="ARBA00023125"/>
    </source>
</evidence>
<feature type="domain" description="TF-B3" evidence="10">
    <location>
        <begin position="333"/>
        <end position="434"/>
    </location>
</feature>
<dbReference type="SUPFAM" id="SSF101936">
    <property type="entry name" value="DNA-binding pseudobarrel domain"/>
    <property type="match status" value="1"/>
</dbReference>
<organism evidence="12 13">
    <name type="scientific">Daucus carota subsp. sativus</name>
    <name type="common">Carrot</name>
    <dbReference type="NCBI Taxonomy" id="79200"/>
    <lineage>
        <taxon>Eukaryota</taxon>
        <taxon>Viridiplantae</taxon>
        <taxon>Streptophyta</taxon>
        <taxon>Embryophyta</taxon>
        <taxon>Tracheophyta</taxon>
        <taxon>Spermatophyta</taxon>
        <taxon>Magnoliopsida</taxon>
        <taxon>eudicotyledons</taxon>
        <taxon>Gunneridae</taxon>
        <taxon>Pentapetalae</taxon>
        <taxon>asterids</taxon>
        <taxon>campanulids</taxon>
        <taxon>Apiales</taxon>
        <taxon>Apiaceae</taxon>
        <taxon>Apioideae</taxon>
        <taxon>Scandiceae</taxon>
        <taxon>Daucinae</taxon>
        <taxon>Daucus</taxon>
        <taxon>Daucus sect. Daucus</taxon>
    </lineage>
</organism>
<dbReference type="AlphaFoldDB" id="A0AAF0WBZ2"/>
<dbReference type="InterPro" id="IPR003340">
    <property type="entry name" value="B3_DNA-bd"/>
</dbReference>
<feature type="compositionally biased region" description="Polar residues" evidence="9">
    <location>
        <begin position="301"/>
        <end position="311"/>
    </location>
</feature>
<keyword evidence="5" id="KW-0805">Transcription regulation</keyword>
<dbReference type="SMART" id="SM01019">
    <property type="entry name" value="B3"/>
    <property type="match status" value="1"/>
</dbReference>
<feature type="domain" description="CW-type" evidence="11">
    <location>
        <begin position="592"/>
        <end position="642"/>
    </location>
</feature>
<evidence type="ECO:0000256" key="9">
    <source>
        <dbReference type="SAM" id="MobiDB-lite"/>
    </source>
</evidence>
<keyword evidence="2" id="KW-0479">Metal-binding</keyword>
<dbReference type="GO" id="GO:0008270">
    <property type="term" value="F:zinc ion binding"/>
    <property type="evidence" value="ECO:0007669"/>
    <property type="project" value="UniProtKB-KW"/>
</dbReference>
<dbReference type="InterPro" id="IPR015300">
    <property type="entry name" value="DNA-bd_pseudobarrel_sf"/>
</dbReference>
<feature type="compositionally biased region" description="Polar residues" evidence="9">
    <location>
        <begin position="432"/>
        <end position="451"/>
    </location>
</feature>
<keyword evidence="6" id="KW-0238">DNA-binding</keyword>
<dbReference type="InterPro" id="IPR011124">
    <property type="entry name" value="Znf_CW"/>
</dbReference>
<evidence type="ECO:0000259" key="11">
    <source>
        <dbReference type="PROSITE" id="PS51050"/>
    </source>
</evidence>
<keyword evidence="8" id="KW-0539">Nucleus</keyword>
<evidence type="ECO:0000256" key="3">
    <source>
        <dbReference type="ARBA" id="ARBA00022771"/>
    </source>
</evidence>
<dbReference type="CDD" id="cd10017">
    <property type="entry name" value="B3_DNA"/>
    <property type="match status" value="1"/>
</dbReference>
<dbReference type="Proteomes" id="UP000077755">
    <property type="component" value="Chromosome 1"/>
</dbReference>
<evidence type="ECO:0000256" key="5">
    <source>
        <dbReference type="ARBA" id="ARBA00023015"/>
    </source>
</evidence>
<evidence type="ECO:0000313" key="13">
    <source>
        <dbReference type="Proteomes" id="UP000077755"/>
    </source>
</evidence>
<reference evidence="12" key="2">
    <citation type="submission" date="2022-03" db="EMBL/GenBank/DDBJ databases">
        <title>Draft title - Genomic analysis of global carrot germplasm unveils the trajectory of domestication and the origin of high carotenoid orange carrot.</title>
        <authorList>
            <person name="Iorizzo M."/>
            <person name="Ellison S."/>
            <person name="Senalik D."/>
            <person name="Macko-Podgorni A."/>
            <person name="Grzebelus D."/>
            <person name="Bostan H."/>
            <person name="Rolling W."/>
            <person name="Curaba J."/>
            <person name="Simon P."/>
        </authorList>
    </citation>
    <scope>NUCLEOTIDE SEQUENCE</scope>
    <source>
        <tissue evidence="12">Leaf</tissue>
    </source>
</reference>
<protein>
    <recommendedName>
        <fullName evidence="14">TF-B3 domain-containing protein</fullName>
    </recommendedName>
</protein>
<keyword evidence="7" id="KW-0804">Transcription</keyword>
<dbReference type="Gene3D" id="2.40.330.10">
    <property type="entry name" value="DNA-binding pseudobarrel domain"/>
    <property type="match status" value="1"/>
</dbReference>
<dbReference type="InterPro" id="IPR057743">
    <property type="entry name" value="Zfn_VAL1-3_N"/>
</dbReference>
<dbReference type="PANTHER" id="PTHR46245:SF10">
    <property type="entry name" value="B3 DOMAIN-CONTAINING TRANSCRIPTION FACTOR VAL3"/>
    <property type="match status" value="1"/>
</dbReference>
<feature type="region of interest" description="Disordered" evidence="9">
    <location>
        <begin position="428"/>
        <end position="468"/>
    </location>
</feature>
<evidence type="ECO:0000256" key="1">
    <source>
        <dbReference type="ARBA" id="ARBA00004123"/>
    </source>
</evidence>
<gene>
    <name evidence="12" type="ORF">DCAR_0104413</name>
</gene>
<keyword evidence="13" id="KW-1185">Reference proteome</keyword>
<dbReference type="Pfam" id="PF02362">
    <property type="entry name" value="B3"/>
    <property type="match status" value="1"/>
</dbReference>
<comment type="subcellular location">
    <subcellularLocation>
        <location evidence="1">Nucleus</location>
    </subcellularLocation>
</comment>
<evidence type="ECO:0000256" key="4">
    <source>
        <dbReference type="ARBA" id="ARBA00022833"/>
    </source>
</evidence>
<evidence type="ECO:0008006" key="14">
    <source>
        <dbReference type="Google" id="ProtNLM"/>
    </source>
</evidence>
<reference evidence="12" key="1">
    <citation type="journal article" date="2016" name="Nat. Genet.">
        <title>A high-quality carrot genome assembly provides new insights into carotenoid accumulation and asterid genome evolution.</title>
        <authorList>
            <person name="Iorizzo M."/>
            <person name="Ellison S."/>
            <person name="Senalik D."/>
            <person name="Zeng P."/>
            <person name="Satapoomin P."/>
            <person name="Huang J."/>
            <person name="Bowman M."/>
            <person name="Iovene M."/>
            <person name="Sanseverino W."/>
            <person name="Cavagnaro P."/>
            <person name="Yildiz M."/>
            <person name="Macko-Podgorni A."/>
            <person name="Moranska E."/>
            <person name="Grzebelus E."/>
            <person name="Grzebelus D."/>
            <person name="Ashrafi H."/>
            <person name="Zheng Z."/>
            <person name="Cheng S."/>
            <person name="Spooner D."/>
            <person name="Van Deynze A."/>
            <person name="Simon P."/>
        </authorList>
    </citation>
    <scope>NUCLEOTIDE SEQUENCE</scope>
    <source>
        <tissue evidence="12">Leaf</tissue>
    </source>
</reference>
<feature type="region of interest" description="Disordered" evidence="9">
    <location>
        <begin position="181"/>
        <end position="227"/>
    </location>
</feature>
<dbReference type="PROSITE" id="PS50863">
    <property type="entry name" value="B3"/>
    <property type="match status" value="1"/>
</dbReference>